<reference evidence="3" key="1">
    <citation type="journal article" date="2013" name="Nature">
        <title>Pan genome of the phytoplankton Emiliania underpins its global distribution.</title>
        <authorList>
            <person name="Read B.A."/>
            <person name="Kegel J."/>
            <person name="Klute M.J."/>
            <person name="Kuo A."/>
            <person name="Lefebvre S.C."/>
            <person name="Maumus F."/>
            <person name="Mayer C."/>
            <person name="Miller J."/>
            <person name="Monier A."/>
            <person name="Salamov A."/>
            <person name="Young J."/>
            <person name="Aguilar M."/>
            <person name="Claverie J.M."/>
            <person name="Frickenhaus S."/>
            <person name="Gonzalez K."/>
            <person name="Herman E.K."/>
            <person name="Lin Y.C."/>
            <person name="Napier J."/>
            <person name="Ogata H."/>
            <person name="Sarno A.F."/>
            <person name="Shmutz J."/>
            <person name="Schroeder D."/>
            <person name="de Vargas C."/>
            <person name="Verret F."/>
            <person name="von Dassow P."/>
            <person name="Valentin K."/>
            <person name="Van de Peer Y."/>
            <person name="Wheeler G."/>
            <person name="Dacks J.B."/>
            <person name="Delwiche C.F."/>
            <person name="Dyhrman S.T."/>
            <person name="Glockner G."/>
            <person name="John U."/>
            <person name="Richards T."/>
            <person name="Worden A.Z."/>
            <person name="Zhang X."/>
            <person name="Grigoriev I.V."/>
            <person name="Allen A.E."/>
            <person name="Bidle K."/>
            <person name="Borodovsky M."/>
            <person name="Bowler C."/>
            <person name="Brownlee C."/>
            <person name="Cock J.M."/>
            <person name="Elias M."/>
            <person name="Gladyshev V.N."/>
            <person name="Groth M."/>
            <person name="Guda C."/>
            <person name="Hadaegh A."/>
            <person name="Iglesias-Rodriguez M.D."/>
            <person name="Jenkins J."/>
            <person name="Jones B.M."/>
            <person name="Lawson T."/>
            <person name="Leese F."/>
            <person name="Lindquist E."/>
            <person name="Lobanov A."/>
            <person name="Lomsadze A."/>
            <person name="Malik S.B."/>
            <person name="Marsh M.E."/>
            <person name="Mackinder L."/>
            <person name="Mock T."/>
            <person name="Mueller-Roeber B."/>
            <person name="Pagarete A."/>
            <person name="Parker M."/>
            <person name="Probert I."/>
            <person name="Quesneville H."/>
            <person name="Raines C."/>
            <person name="Rensing S.A."/>
            <person name="Riano-Pachon D.M."/>
            <person name="Richier S."/>
            <person name="Rokitta S."/>
            <person name="Shiraiwa Y."/>
            <person name="Soanes D.M."/>
            <person name="van der Giezen M."/>
            <person name="Wahlund T.M."/>
            <person name="Williams B."/>
            <person name="Wilson W."/>
            <person name="Wolfe G."/>
            <person name="Wurch L.L."/>
        </authorList>
    </citation>
    <scope>NUCLEOTIDE SEQUENCE</scope>
</reference>
<dbReference type="GeneID" id="17269608"/>
<proteinExistence type="predicted"/>
<dbReference type="AlphaFoldDB" id="A0A0D3JKM7"/>
<dbReference type="HOGENOM" id="CLU_910395_0_0_1"/>
<dbReference type="EnsemblProtists" id="EOD24062">
    <property type="protein sequence ID" value="EOD24062"/>
    <property type="gene ID" value="EMIHUDRAFT_101262"/>
</dbReference>
<name>A0A0D3JKM7_EMIH1</name>
<organism evidence="2 3">
    <name type="scientific">Emiliania huxleyi (strain CCMP1516)</name>
    <dbReference type="NCBI Taxonomy" id="280463"/>
    <lineage>
        <taxon>Eukaryota</taxon>
        <taxon>Haptista</taxon>
        <taxon>Haptophyta</taxon>
        <taxon>Prymnesiophyceae</taxon>
        <taxon>Isochrysidales</taxon>
        <taxon>Noelaerhabdaceae</taxon>
        <taxon>Emiliania</taxon>
    </lineage>
</organism>
<dbReference type="KEGG" id="ehx:EMIHUDRAFT_101262"/>
<reference evidence="2" key="2">
    <citation type="submission" date="2024-10" db="UniProtKB">
        <authorList>
            <consortium name="EnsemblProtists"/>
        </authorList>
    </citation>
    <scope>IDENTIFICATION</scope>
</reference>
<protein>
    <submittedName>
        <fullName evidence="2">Uncharacterized protein</fullName>
    </submittedName>
</protein>
<feature type="region of interest" description="Disordered" evidence="1">
    <location>
        <begin position="225"/>
        <end position="252"/>
    </location>
</feature>
<evidence type="ECO:0000313" key="3">
    <source>
        <dbReference type="Proteomes" id="UP000013827"/>
    </source>
</evidence>
<dbReference type="RefSeq" id="XP_005776491.1">
    <property type="nucleotide sequence ID" value="XM_005776434.1"/>
</dbReference>
<dbReference type="Proteomes" id="UP000013827">
    <property type="component" value="Unassembled WGS sequence"/>
</dbReference>
<sequence>MLLTLVLGSVLLVWLSTALLLLIAVLAAMWTGLALSGACRLRRCWRRLLRRPERCLPKPAMKPSATTETARRRRADTLDAPLVEALRASPRPFLPASEAASSDTATERVVEAVRVASSNPALECFGVDGTGVLLGVAAAQALGALRVRALVFPLELSLSAPAQEAFIRQLGRNRCLRSITLSSTNLDAAADGPDERWSPRGSAFVEQLQALRRETGLPELEVLGDEAFAEGGDNEEGGEEEGEGGEGEEEDFVQCDRRQCRREMTSPTEIVFTNKFGQDYCAACAAAMEPRPDLRQSTVAVRLAEG</sequence>
<evidence type="ECO:0000313" key="2">
    <source>
        <dbReference type="EnsemblProtists" id="EOD24062"/>
    </source>
</evidence>
<dbReference type="PaxDb" id="2903-EOD24062"/>
<evidence type="ECO:0000256" key="1">
    <source>
        <dbReference type="SAM" id="MobiDB-lite"/>
    </source>
</evidence>
<accession>A0A0D3JKM7</accession>
<keyword evidence="3" id="KW-1185">Reference proteome</keyword>